<dbReference type="Pfam" id="PF07715">
    <property type="entry name" value="Plug"/>
    <property type="match status" value="1"/>
</dbReference>
<organism evidence="19 20">
    <name type="scientific">Marinobacterium lutimaris</name>
    <dbReference type="NCBI Taxonomy" id="568106"/>
    <lineage>
        <taxon>Bacteria</taxon>
        <taxon>Pseudomonadati</taxon>
        <taxon>Pseudomonadota</taxon>
        <taxon>Gammaproteobacteria</taxon>
        <taxon>Oceanospirillales</taxon>
        <taxon>Oceanospirillaceae</taxon>
        <taxon>Marinobacterium</taxon>
    </lineage>
</organism>
<dbReference type="Gene3D" id="2.170.130.10">
    <property type="entry name" value="TonB-dependent receptor, plug domain"/>
    <property type="match status" value="1"/>
</dbReference>
<evidence type="ECO:0000256" key="16">
    <source>
        <dbReference type="SAM" id="SignalP"/>
    </source>
</evidence>
<evidence type="ECO:0000256" key="7">
    <source>
        <dbReference type="ARBA" id="ARBA00022729"/>
    </source>
</evidence>
<evidence type="ECO:0000259" key="18">
    <source>
        <dbReference type="Pfam" id="PF07715"/>
    </source>
</evidence>
<comment type="subcellular location">
    <subcellularLocation>
        <location evidence="1 14">Cell outer membrane</location>
        <topology evidence="1 14">Multi-pass membrane protein</topology>
    </subcellularLocation>
</comment>
<dbReference type="GO" id="GO:0015891">
    <property type="term" value="P:siderophore transport"/>
    <property type="evidence" value="ECO:0007669"/>
    <property type="project" value="InterPro"/>
</dbReference>
<evidence type="ECO:0000256" key="10">
    <source>
        <dbReference type="ARBA" id="ARBA00023077"/>
    </source>
</evidence>
<dbReference type="PANTHER" id="PTHR32552">
    <property type="entry name" value="FERRICHROME IRON RECEPTOR-RELATED"/>
    <property type="match status" value="1"/>
</dbReference>
<keyword evidence="8" id="KW-0408">Iron</keyword>
<keyword evidence="10 15" id="KW-0798">TonB box</keyword>
<evidence type="ECO:0000256" key="1">
    <source>
        <dbReference type="ARBA" id="ARBA00004571"/>
    </source>
</evidence>
<dbReference type="InterPro" id="IPR039426">
    <property type="entry name" value="TonB-dep_rcpt-like"/>
</dbReference>
<evidence type="ECO:0000313" key="19">
    <source>
        <dbReference type="EMBL" id="SEG24313.1"/>
    </source>
</evidence>
<evidence type="ECO:0000313" key="20">
    <source>
        <dbReference type="Proteomes" id="UP000236745"/>
    </source>
</evidence>
<gene>
    <name evidence="19" type="ORF">SAMN05444390_1011794</name>
</gene>
<dbReference type="GO" id="GO:0038023">
    <property type="term" value="F:signaling receptor activity"/>
    <property type="evidence" value="ECO:0007669"/>
    <property type="project" value="InterPro"/>
</dbReference>
<feature type="domain" description="TonB-dependent receptor-like beta-barrel" evidence="17">
    <location>
        <begin position="281"/>
        <end position="678"/>
    </location>
</feature>
<evidence type="ECO:0000256" key="5">
    <source>
        <dbReference type="ARBA" id="ARBA00022496"/>
    </source>
</evidence>
<dbReference type="GO" id="GO:0009279">
    <property type="term" value="C:cell outer membrane"/>
    <property type="evidence" value="ECO:0007669"/>
    <property type="project" value="UniProtKB-SubCell"/>
</dbReference>
<keyword evidence="13 14" id="KW-0998">Cell outer membrane</keyword>
<evidence type="ECO:0000256" key="4">
    <source>
        <dbReference type="ARBA" id="ARBA00022452"/>
    </source>
</evidence>
<dbReference type="Pfam" id="PF00593">
    <property type="entry name" value="TonB_dep_Rec_b-barrel"/>
    <property type="match status" value="1"/>
</dbReference>
<dbReference type="InterPro" id="IPR036942">
    <property type="entry name" value="Beta-barrel_TonB_sf"/>
</dbReference>
<reference evidence="19 20" key="1">
    <citation type="submission" date="2016-10" db="EMBL/GenBank/DDBJ databases">
        <authorList>
            <person name="de Groot N.N."/>
        </authorList>
    </citation>
    <scope>NUCLEOTIDE SEQUENCE [LARGE SCALE GENOMIC DNA]</scope>
    <source>
        <strain evidence="19 20">DSM 22012</strain>
    </source>
</reference>
<keyword evidence="20" id="KW-1185">Reference proteome</keyword>
<sequence length="708" mass="77781">MKIHPSYPVSALTLAIAALIHAPYTQAADQQDNVALDTLQISDTAIDGGQSTENTYRSESSAAATRLQLTAKETPQTVTTVTRQQMDDFGLDGAKEVLDATPGVTVERVETDRATFTARGFDIQNFQQDGLGLPFTHDLLYGDMDTAMYDRIEVLRGANGLMTGTGSPSATVNYVRKRPTEKFQAQVNARYGSWDNRRIDADVSGALNKAGTVRGRLVGAHDAGDSYLDRYSRENNLFYGVVEADLTDSTLLTIGHSRQTVQPDAPLWGAMPLFYTDGSATDYDVSTSTATDWAYLDNTREESFVELQQRFANGWQLKANLSYIESKTDDALFYVAGTPNATNESGPYAYPSRHSQDDEQLLGDIYASGGFSLGGREHEAVLGASWSSTESSQLNNFGQGIGTPLDWGDKWNGNYPKPSFDARQSASSWKDWTRSVYAAGRFSLTDQLNLIGGARYTSLRTKGDAYSANQDRGDSELTPYAGLVYDLTERHSVYASYTEIFRPQSETDLAGSRLDPVMGDAYEVGLKSTWLDGKLETGAALFTAKQSDLATSGGRRADNSTFYVGEDTESRGFELTLAGELAPRWHATAGFTYVQIEDDQGDAIRTFIPARQLKLATTYQPAALPQVKMGASVRWQDDIKREQAAGITTTQDAYALVDLMASYRFSENLSAQLNLNNLTDEKYLNSLYSTQSYYGEPRNASLSVSWKY</sequence>
<name>A0A1H5YJJ8_9GAMM</name>
<keyword evidence="5" id="KW-0410">Iron transport</keyword>
<dbReference type="PANTHER" id="PTHR32552:SF74">
    <property type="entry name" value="HYDROXAMATE SIDEROPHORE RECEPTOR FHUE"/>
    <property type="match status" value="1"/>
</dbReference>
<evidence type="ECO:0000256" key="3">
    <source>
        <dbReference type="ARBA" id="ARBA00022448"/>
    </source>
</evidence>
<keyword evidence="11 14" id="KW-0472">Membrane</keyword>
<keyword evidence="12 19" id="KW-0675">Receptor</keyword>
<feature type="domain" description="TonB-dependent receptor plug" evidence="18">
    <location>
        <begin position="71"/>
        <end position="170"/>
    </location>
</feature>
<keyword evidence="6 14" id="KW-0812">Transmembrane</keyword>
<evidence type="ECO:0000256" key="11">
    <source>
        <dbReference type="ARBA" id="ARBA00023136"/>
    </source>
</evidence>
<dbReference type="SUPFAM" id="SSF56935">
    <property type="entry name" value="Porins"/>
    <property type="match status" value="1"/>
</dbReference>
<dbReference type="NCBIfam" id="TIGR01783">
    <property type="entry name" value="TonB-siderophor"/>
    <property type="match status" value="1"/>
</dbReference>
<dbReference type="FunFam" id="2.170.130.10:FF:000010">
    <property type="entry name" value="Ferripyoverdine receptor"/>
    <property type="match status" value="1"/>
</dbReference>
<evidence type="ECO:0000256" key="2">
    <source>
        <dbReference type="ARBA" id="ARBA00009810"/>
    </source>
</evidence>
<dbReference type="EMBL" id="FNVQ01000001">
    <property type="protein sequence ID" value="SEG24313.1"/>
    <property type="molecule type" value="Genomic_DNA"/>
</dbReference>
<feature type="signal peptide" evidence="16">
    <location>
        <begin position="1"/>
        <end position="27"/>
    </location>
</feature>
<dbReference type="PROSITE" id="PS52016">
    <property type="entry name" value="TONB_DEPENDENT_REC_3"/>
    <property type="match status" value="1"/>
</dbReference>
<evidence type="ECO:0000256" key="13">
    <source>
        <dbReference type="ARBA" id="ARBA00023237"/>
    </source>
</evidence>
<feature type="chain" id="PRO_5009290607" evidence="16">
    <location>
        <begin position="28"/>
        <end position="708"/>
    </location>
</feature>
<dbReference type="InterPro" id="IPR010105">
    <property type="entry name" value="TonB_sidphr_rcpt"/>
</dbReference>
<accession>A0A1H5YJJ8</accession>
<dbReference type="CDD" id="cd01347">
    <property type="entry name" value="ligand_gated_channel"/>
    <property type="match status" value="1"/>
</dbReference>
<evidence type="ECO:0000256" key="12">
    <source>
        <dbReference type="ARBA" id="ARBA00023170"/>
    </source>
</evidence>
<evidence type="ECO:0000256" key="14">
    <source>
        <dbReference type="PROSITE-ProRule" id="PRU01360"/>
    </source>
</evidence>
<proteinExistence type="inferred from homology"/>
<keyword evidence="7 16" id="KW-0732">Signal</keyword>
<protein>
    <submittedName>
        <fullName evidence="19">Outer-membrane receptor for ferric coprogen and ferric-rhodotorulic acid</fullName>
    </submittedName>
</protein>
<dbReference type="RefSeq" id="WP_104002667.1">
    <property type="nucleotide sequence ID" value="NZ_FNVQ01000001.1"/>
</dbReference>
<dbReference type="InterPro" id="IPR012910">
    <property type="entry name" value="Plug_dom"/>
</dbReference>
<comment type="similarity">
    <text evidence="2 14 15">Belongs to the TonB-dependent receptor family.</text>
</comment>
<dbReference type="OrthoDB" id="6127007at2"/>
<dbReference type="GO" id="GO:0015344">
    <property type="term" value="F:siderophore uptake transmembrane transporter activity"/>
    <property type="evidence" value="ECO:0007669"/>
    <property type="project" value="TreeGrafter"/>
</dbReference>
<dbReference type="AlphaFoldDB" id="A0A1H5YJJ8"/>
<keyword evidence="9" id="KW-0406">Ion transport</keyword>
<keyword evidence="4 14" id="KW-1134">Transmembrane beta strand</keyword>
<evidence type="ECO:0000256" key="9">
    <source>
        <dbReference type="ARBA" id="ARBA00023065"/>
    </source>
</evidence>
<evidence type="ECO:0000256" key="15">
    <source>
        <dbReference type="RuleBase" id="RU003357"/>
    </source>
</evidence>
<evidence type="ECO:0000259" key="17">
    <source>
        <dbReference type="Pfam" id="PF00593"/>
    </source>
</evidence>
<dbReference type="InterPro" id="IPR000531">
    <property type="entry name" value="Beta-barrel_TonB"/>
</dbReference>
<evidence type="ECO:0000256" key="6">
    <source>
        <dbReference type="ARBA" id="ARBA00022692"/>
    </source>
</evidence>
<keyword evidence="3 14" id="KW-0813">Transport</keyword>
<dbReference type="Gene3D" id="2.40.170.20">
    <property type="entry name" value="TonB-dependent receptor, beta-barrel domain"/>
    <property type="match status" value="1"/>
</dbReference>
<evidence type="ECO:0000256" key="8">
    <source>
        <dbReference type="ARBA" id="ARBA00023004"/>
    </source>
</evidence>
<dbReference type="InterPro" id="IPR037066">
    <property type="entry name" value="Plug_dom_sf"/>
</dbReference>
<dbReference type="Proteomes" id="UP000236745">
    <property type="component" value="Unassembled WGS sequence"/>
</dbReference>